<dbReference type="RefSeq" id="XP_002737994.1">
    <property type="nucleotide sequence ID" value="XM_002737948.2"/>
</dbReference>
<feature type="region of interest" description="Disordered" evidence="8">
    <location>
        <begin position="1"/>
        <end position="22"/>
    </location>
</feature>
<dbReference type="GeneID" id="100374693"/>
<keyword evidence="7" id="KW-0472">Membrane</keyword>
<keyword evidence="6" id="KW-1133">Transmembrane helix</keyword>
<dbReference type="InterPro" id="IPR026096">
    <property type="entry name" value="R-trans_p"/>
</dbReference>
<reference evidence="11" key="1">
    <citation type="submission" date="2025-08" db="UniProtKB">
        <authorList>
            <consortium name="RefSeq"/>
        </authorList>
    </citation>
    <scope>IDENTIFICATION</scope>
    <source>
        <tissue evidence="11">Testes</tissue>
    </source>
</reference>
<evidence type="ECO:0000313" key="11">
    <source>
        <dbReference type="RefSeq" id="XP_002737994.1"/>
    </source>
</evidence>
<organism evidence="10 11">
    <name type="scientific">Saccoglossus kowalevskii</name>
    <name type="common">Acorn worm</name>
    <dbReference type="NCBI Taxonomy" id="10224"/>
    <lineage>
        <taxon>Eukaryota</taxon>
        <taxon>Metazoa</taxon>
        <taxon>Hemichordata</taxon>
        <taxon>Enteropneusta</taxon>
        <taxon>Harrimaniidae</taxon>
        <taxon>Saccoglossus</taxon>
    </lineage>
</organism>
<keyword evidence="5" id="KW-0862">Zinc</keyword>
<dbReference type="InterPro" id="IPR027377">
    <property type="entry name" value="ZAR1/RTP1-5-like_Znf-3CxxC"/>
</dbReference>
<keyword evidence="3" id="KW-0479">Metal-binding</keyword>
<dbReference type="SMART" id="SM01328">
    <property type="entry name" value="zf-3CxxC"/>
    <property type="match status" value="1"/>
</dbReference>
<evidence type="ECO:0000256" key="4">
    <source>
        <dbReference type="ARBA" id="ARBA00022771"/>
    </source>
</evidence>
<keyword evidence="2" id="KW-0812">Transmembrane</keyword>
<name>A0ABM0GV52_SACKO</name>
<comment type="subcellular location">
    <subcellularLocation>
        <location evidence="1">Membrane</location>
        <topology evidence="1">Single-pass membrane protein</topology>
    </subcellularLocation>
</comment>
<keyword evidence="10" id="KW-1185">Reference proteome</keyword>
<gene>
    <name evidence="11" type="primary">LOC100374693</name>
</gene>
<evidence type="ECO:0000256" key="6">
    <source>
        <dbReference type="ARBA" id="ARBA00022989"/>
    </source>
</evidence>
<evidence type="ECO:0000256" key="8">
    <source>
        <dbReference type="SAM" id="MobiDB-lite"/>
    </source>
</evidence>
<keyword evidence="4" id="KW-0863">Zinc-finger</keyword>
<evidence type="ECO:0000313" key="10">
    <source>
        <dbReference type="Proteomes" id="UP000694865"/>
    </source>
</evidence>
<dbReference type="Pfam" id="PF13695">
    <property type="entry name" value="Zn_ribbon_3CxxC"/>
    <property type="match status" value="1"/>
</dbReference>
<evidence type="ECO:0000259" key="9">
    <source>
        <dbReference type="SMART" id="SM01328"/>
    </source>
</evidence>
<evidence type="ECO:0000256" key="5">
    <source>
        <dbReference type="ARBA" id="ARBA00022833"/>
    </source>
</evidence>
<proteinExistence type="predicted"/>
<dbReference type="PANTHER" id="PTHR14402:SF10">
    <property type="entry name" value="3CXXC-TYPE DOMAIN-CONTAINING PROTEIN"/>
    <property type="match status" value="1"/>
</dbReference>
<evidence type="ECO:0000256" key="3">
    <source>
        <dbReference type="ARBA" id="ARBA00022723"/>
    </source>
</evidence>
<evidence type="ECO:0000256" key="1">
    <source>
        <dbReference type="ARBA" id="ARBA00004167"/>
    </source>
</evidence>
<evidence type="ECO:0000256" key="2">
    <source>
        <dbReference type="ARBA" id="ARBA00022692"/>
    </source>
</evidence>
<protein>
    <submittedName>
        <fullName evidence="11">Uncharacterized protein LOC100374693</fullName>
    </submittedName>
</protein>
<accession>A0ABM0GV52</accession>
<sequence length="250" mass="29221">MPEYRSSPVSLPKSHRLSKNSVKPLQLSPMLPEKLTSVATATPYSPVLLSPVPTPLPPPPLTPVTTYTMLPQDTTHDMNSIEALWHGEFSKLFVNYMPHVWYISPIEREPNRQWKRFRDSAKVRFCCQKCGHGWTSMKGRIMFWFTLNQVRGEGILHFKLYGQQCQRCQNGDYEFAMWYPEEVYKVLCNVYNRVGQNFYGFPQQPYRVDRRIGKPRRQHNADLCQACRDGECDTMRHLQHGLEQLQIKQA</sequence>
<evidence type="ECO:0000256" key="7">
    <source>
        <dbReference type="ARBA" id="ARBA00023136"/>
    </source>
</evidence>
<dbReference type="PANTHER" id="PTHR14402">
    <property type="entry name" value="RECEPTOR TRANSPORTING PROTEIN"/>
    <property type="match status" value="1"/>
</dbReference>
<dbReference type="Proteomes" id="UP000694865">
    <property type="component" value="Unplaced"/>
</dbReference>
<feature type="domain" description="3CxxC-type" evidence="9">
    <location>
        <begin position="120"/>
        <end position="230"/>
    </location>
</feature>